<sequence>MTQACTFRASLRPAFLLGAALLAIAGCQETSIPGRPALSIREETAQFLSVPDSRRWVAVPGALLVQERDLGGDVEQRIALPNATTLEGDNMMLLRARVAAGPVLPRLQLASFADAEGRLPAPFGRASESALNTREDALGSVVYAERRMGVDTVCVLAMRRMPPTARPLPPQTEALDVMMRNCARGGPDEALRPIDAASLGFASPVPEAATATGSRRNLSPLAAPTQ</sequence>
<protein>
    <recommendedName>
        <fullName evidence="5">Lipoprotein</fullName>
    </recommendedName>
</protein>
<reference evidence="3 4" key="1">
    <citation type="submission" date="2018-04" db="EMBL/GenBank/DDBJ databases">
        <title>Genomic Encyclopedia of Type Strains, Phase III (KMG-III): the genomes of soil and plant-associated and newly described type strains.</title>
        <authorList>
            <person name="Whitman W."/>
        </authorList>
    </citation>
    <scope>NUCLEOTIDE SEQUENCE [LARGE SCALE GENOMIC DNA]</scope>
    <source>
        <strain evidence="3 4">KA25</strain>
    </source>
</reference>
<evidence type="ECO:0000256" key="1">
    <source>
        <dbReference type="SAM" id="MobiDB-lite"/>
    </source>
</evidence>
<dbReference type="Proteomes" id="UP000244060">
    <property type="component" value="Unassembled WGS sequence"/>
</dbReference>
<keyword evidence="4" id="KW-1185">Reference proteome</keyword>
<gene>
    <name evidence="3" type="ORF">C8J28_11320</name>
</gene>
<feature type="chain" id="PRO_5015494311" description="Lipoprotein" evidence="2">
    <location>
        <begin position="26"/>
        <end position="226"/>
    </location>
</feature>
<keyword evidence="2" id="KW-0732">Signal</keyword>
<evidence type="ECO:0000313" key="3">
    <source>
        <dbReference type="EMBL" id="PTR15873.1"/>
    </source>
</evidence>
<evidence type="ECO:0008006" key="5">
    <source>
        <dbReference type="Google" id="ProtNLM"/>
    </source>
</evidence>
<evidence type="ECO:0000256" key="2">
    <source>
        <dbReference type="SAM" id="SignalP"/>
    </source>
</evidence>
<dbReference type="RefSeq" id="WP_108221378.1">
    <property type="nucleotide sequence ID" value="NZ_CP090021.1"/>
</dbReference>
<proteinExistence type="predicted"/>
<comment type="caution">
    <text evidence="3">The sequence shown here is derived from an EMBL/GenBank/DDBJ whole genome shotgun (WGS) entry which is preliminary data.</text>
</comment>
<organism evidence="3 4">
    <name type="scientific">Cereibacter azotoformans</name>
    <dbReference type="NCBI Taxonomy" id="43057"/>
    <lineage>
        <taxon>Bacteria</taxon>
        <taxon>Pseudomonadati</taxon>
        <taxon>Pseudomonadota</taxon>
        <taxon>Alphaproteobacteria</taxon>
        <taxon>Rhodobacterales</taxon>
        <taxon>Paracoccaceae</taxon>
        <taxon>Cereibacter</taxon>
    </lineage>
</organism>
<dbReference type="AlphaFoldDB" id="A0A2T5K0B1"/>
<name>A0A2T5K0B1_9RHOB</name>
<evidence type="ECO:0000313" key="4">
    <source>
        <dbReference type="Proteomes" id="UP000244060"/>
    </source>
</evidence>
<feature type="region of interest" description="Disordered" evidence="1">
    <location>
        <begin position="207"/>
        <end position="226"/>
    </location>
</feature>
<accession>A0A2T5K0B1</accession>
<dbReference type="EMBL" id="QAOT01000013">
    <property type="protein sequence ID" value="PTR15873.1"/>
    <property type="molecule type" value="Genomic_DNA"/>
</dbReference>
<dbReference type="OrthoDB" id="7856340at2"/>
<feature type="signal peptide" evidence="2">
    <location>
        <begin position="1"/>
        <end position="25"/>
    </location>
</feature>